<dbReference type="InterPro" id="IPR032710">
    <property type="entry name" value="NTF2-like_dom_sf"/>
</dbReference>
<dbReference type="EMBL" id="CP043494">
    <property type="protein sequence ID" value="WNG49136.1"/>
    <property type="molecule type" value="Genomic_DNA"/>
</dbReference>
<dbReference type="InterPro" id="IPR027843">
    <property type="entry name" value="DUF4440"/>
</dbReference>
<dbReference type="InterPro" id="IPR011944">
    <property type="entry name" value="Steroid_delta5-4_isomerase"/>
</dbReference>
<keyword evidence="3" id="KW-1185">Reference proteome</keyword>
<feature type="domain" description="DUF4440" evidence="1">
    <location>
        <begin position="29"/>
        <end position="139"/>
    </location>
</feature>
<dbReference type="SUPFAM" id="SSF54427">
    <property type="entry name" value="NTF2-like"/>
    <property type="match status" value="1"/>
</dbReference>
<evidence type="ECO:0000259" key="1">
    <source>
        <dbReference type="Pfam" id="PF14534"/>
    </source>
</evidence>
<dbReference type="NCBIfam" id="TIGR02246">
    <property type="entry name" value="SgcJ/EcaC family oxidoreductase"/>
    <property type="match status" value="1"/>
</dbReference>
<accession>A0ABY9X169</accession>
<evidence type="ECO:0000313" key="3">
    <source>
        <dbReference type="Proteomes" id="UP001611383"/>
    </source>
</evidence>
<protein>
    <submittedName>
        <fullName evidence="2">SgcJ/EcaC family oxidoreductase</fullName>
    </submittedName>
</protein>
<dbReference type="Proteomes" id="UP001611383">
    <property type="component" value="Chromosome"/>
</dbReference>
<organism evidence="2 3">
    <name type="scientific">Archangium minus</name>
    <dbReference type="NCBI Taxonomy" id="83450"/>
    <lineage>
        <taxon>Bacteria</taxon>
        <taxon>Pseudomonadati</taxon>
        <taxon>Myxococcota</taxon>
        <taxon>Myxococcia</taxon>
        <taxon>Myxococcales</taxon>
        <taxon>Cystobacterineae</taxon>
        <taxon>Archangiaceae</taxon>
        <taxon>Archangium</taxon>
    </lineage>
</organism>
<reference evidence="2 3" key="1">
    <citation type="submission" date="2019-08" db="EMBL/GenBank/DDBJ databases">
        <title>Archangium and Cystobacter genomes.</title>
        <authorList>
            <person name="Chen I.-C.K."/>
            <person name="Wielgoss S."/>
        </authorList>
    </citation>
    <scope>NUCLEOTIDE SEQUENCE [LARGE SCALE GENOMIC DNA]</scope>
    <source>
        <strain evidence="2 3">Cbm 6</strain>
    </source>
</reference>
<gene>
    <name evidence="2" type="ORF">F0U60_37245</name>
</gene>
<dbReference type="Gene3D" id="3.10.450.50">
    <property type="match status" value="1"/>
</dbReference>
<evidence type="ECO:0000313" key="2">
    <source>
        <dbReference type="EMBL" id="WNG49136.1"/>
    </source>
</evidence>
<proteinExistence type="predicted"/>
<name>A0ABY9X169_9BACT</name>
<sequence length="154" mass="17175">MGGIRFFQDRTGRGRGRESKMEAQELEHIKKAVAGVESAFNRHDAEALVHRYTQDVVWVNVAGMRLKGKDEILRFGRKAFASALQDSYARYVVEDISFLKTDVAVVNIRQFPITKEGQVIEGGQGSVALFVMTKHNGDWFVAAGQNSFLPKSSP</sequence>
<dbReference type="Pfam" id="PF14534">
    <property type="entry name" value="DUF4440"/>
    <property type="match status" value="1"/>
</dbReference>